<evidence type="ECO:0000256" key="2">
    <source>
        <dbReference type="ARBA" id="ARBA00022598"/>
    </source>
</evidence>
<keyword evidence="2" id="KW-0436">Ligase</keyword>
<dbReference type="Pfam" id="PF00501">
    <property type="entry name" value="AMP-binding"/>
    <property type="match status" value="1"/>
</dbReference>
<dbReference type="AlphaFoldDB" id="A0A8H7VLL7"/>
<evidence type="ECO:0008006" key="7">
    <source>
        <dbReference type="Google" id="ProtNLM"/>
    </source>
</evidence>
<dbReference type="InterPro" id="IPR025110">
    <property type="entry name" value="AMP-bd_C"/>
</dbReference>
<feature type="domain" description="AMP-binding enzyme C-terminal" evidence="4">
    <location>
        <begin position="448"/>
        <end position="528"/>
    </location>
</feature>
<dbReference type="OrthoDB" id="1898221at2759"/>
<dbReference type="Pfam" id="PF13193">
    <property type="entry name" value="AMP-binding_C"/>
    <property type="match status" value="1"/>
</dbReference>
<evidence type="ECO:0000256" key="1">
    <source>
        <dbReference type="ARBA" id="ARBA00006432"/>
    </source>
</evidence>
<accession>A0A8H7VLL7</accession>
<comment type="similarity">
    <text evidence="1">Belongs to the ATP-dependent AMP-binding enzyme family.</text>
</comment>
<dbReference type="GO" id="GO:0016405">
    <property type="term" value="F:CoA-ligase activity"/>
    <property type="evidence" value="ECO:0007669"/>
    <property type="project" value="TreeGrafter"/>
</dbReference>
<gene>
    <name evidence="5" type="ORF">INT45_000501</name>
</gene>
<dbReference type="InterPro" id="IPR000873">
    <property type="entry name" value="AMP-dep_synth/lig_dom"/>
</dbReference>
<evidence type="ECO:0000259" key="3">
    <source>
        <dbReference type="Pfam" id="PF00501"/>
    </source>
</evidence>
<dbReference type="EMBL" id="JAEPRB010000193">
    <property type="protein sequence ID" value="KAG2219129.1"/>
    <property type="molecule type" value="Genomic_DNA"/>
</dbReference>
<protein>
    <recommendedName>
        <fullName evidence="7">Acetyl-CoA synthetase-like protein</fullName>
    </recommendedName>
</protein>
<dbReference type="Proteomes" id="UP000646827">
    <property type="component" value="Unassembled WGS sequence"/>
</dbReference>
<dbReference type="SUPFAM" id="SSF56801">
    <property type="entry name" value="Acetyl-CoA synthetase-like"/>
    <property type="match status" value="1"/>
</dbReference>
<proteinExistence type="inferred from homology"/>
<comment type="caution">
    <text evidence="5">The sequence shown here is derived from an EMBL/GenBank/DDBJ whole genome shotgun (WGS) entry which is preliminary data.</text>
</comment>
<dbReference type="FunFam" id="3.30.300.30:FF:000007">
    <property type="entry name" value="4-coumarate--CoA ligase 2"/>
    <property type="match status" value="1"/>
</dbReference>
<name>A0A8H7VLL7_9FUNG</name>
<dbReference type="Gene3D" id="2.30.38.10">
    <property type="entry name" value="Luciferase, Domain 3"/>
    <property type="match status" value="1"/>
</dbReference>
<evidence type="ECO:0000313" key="5">
    <source>
        <dbReference type="EMBL" id="KAG2219129.1"/>
    </source>
</evidence>
<dbReference type="PROSITE" id="PS00455">
    <property type="entry name" value="AMP_BINDING"/>
    <property type="match status" value="1"/>
</dbReference>
<keyword evidence="6" id="KW-1185">Reference proteome</keyword>
<evidence type="ECO:0000313" key="6">
    <source>
        <dbReference type="Proteomes" id="UP000646827"/>
    </source>
</evidence>
<dbReference type="Gene3D" id="3.30.300.30">
    <property type="match status" value="1"/>
</dbReference>
<evidence type="ECO:0000259" key="4">
    <source>
        <dbReference type="Pfam" id="PF13193"/>
    </source>
</evidence>
<dbReference type="InterPro" id="IPR020845">
    <property type="entry name" value="AMP-binding_CS"/>
</dbReference>
<reference evidence="5 6" key="1">
    <citation type="submission" date="2020-12" db="EMBL/GenBank/DDBJ databases">
        <title>Metabolic potential, ecology and presence of endohyphal bacteria is reflected in genomic diversity of Mucoromycotina.</title>
        <authorList>
            <person name="Muszewska A."/>
            <person name="Okrasinska A."/>
            <person name="Steczkiewicz K."/>
            <person name="Drgas O."/>
            <person name="Orlowska M."/>
            <person name="Perlinska-Lenart U."/>
            <person name="Aleksandrzak-Piekarczyk T."/>
            <person name="Szatraj K."/>
            <person name="Zielenkiewicz U."/>
            <person name="Pilsyk S."/>
            <person name="Malc E."/>
            <person name="Mieczkowski P."/>
            <person name="Kruszewska J.S."/>
            <person name="Biernat P."/>
            <person name="Pawlowska J."/>
        </authorList>
    </citation>
    <scope>NUCLEOTIDE SEQUENCE [LARGE SCALE GENOMIC DNA]</scope>
    <source>
        <strain evidence="5 6">CBS 142.35</strain>
    </source>
</reference>
<feature type="domain" description="AMP-dependent synthetase/ligase" evidence="3">
    <location>
        <begin position="30"/>
        <end position="397"/>
    </location>
</feature>
<dbReference type="PANTHER" id="PTHR24096">
    <property type="entry name" value="LONG-CHAIN-FATTY-ACID--COA LIGASE"/>
    <property type="match status" value="1"/>
</dbReference>
<dbReference type="CDD" id="cd05911">
    <property type="entry name" value="Firefly_Luc_like"/>
    <property type="match status" value="1"/>
</dbReference>
<dbReference type="PANTHER" id="PTHR24096:SF149">
    <property type="entry name" value="AMP-BINDING DOMAIN-CONTAINING PROTEIN-RELATED"/>
    <property type="match status" value="1"/>
</dbReference>
<dbReference type="Gene3D" id="3.40.50.980">
    <property type="match status" value="2"/>
</dbReference>
<organism evidence="5 6">
    <name type="scientific">Circinella minor</name>
    <dbReference type="NCBI Taxonomy" id="1195481"/>
    <lineage>
        <taxon>Eukaryota</taxon>
        <taxon>Fungi</taxon>
        <taxon>Fungi incertae sedis</taxon>
        <taxon>Mucoromycota</taxon>
        <taxon>Mucoromycotina</taxon>
        <taxon>Mucoromycetes</taxon>
        <taxon>Mucorales</taxon>
        <taxon>Lichtheimiaceae</taxon>
        <taxon>Circinella</taxon>
    </lineage>
</organism>
<dbReference type="InterPro" id="IPR045851">
    <property type="entry name" value="AMP-bd_C_sf"/>
</dbReference>
<sequence>MGVFKSTYPAIPLPDVDVYTFLLANNEFNTQYPHDRKVVIDGPTGRSLTYDQVRNLSTRMAAGWQDKVGLKKGDIVASFAPNQYDHIMVYLSLLGANVTVTPGNPSYTEAEFLHQISNSGAKALVTVPALLPILTKVCAKVGIPKDRIFLYGEKDVDGYKSVYSLVGDRQILPPLTGINSNEDVAFICYSSGTTGLAKGVQLTHRNFVSQTLLMNGMEEESEKEEEKVDDVVLGFLPFFHIFGLTVLCFNTFYKMTPVVVIPRFEIQMFCELIEKYKITLVSIVPPVAVALAKHPIVSKYDLTSVRLLGCGAAPLGKEHIDALALRMPALLKQGYGMTETTSGVITQKNTGGAPGSIGVLCPNHECIIVDVVTRKELGPDQEGELLMRGPSIMKGYLKNDKANAETFQGDWMCTGDIAVFDSKSQEFFIVDRLKELIKFKGFQVAPAEVEALLMGMTEVADCGVVGVYDSAQATELPRAYVVPQAGVEPDNVLAKKIIDYVAKNLTNYKQLRGGVRFLDAIPKNASGKIMRRQIREIAKKEDAQVKAKL</sequence>